<organism evidence="10 12">
    <name type="scientific">Intestinimonas butyriciproducens</name>
    <dbReference type="NCBI Taxonomy" id="1297617"/>
    <lineage>
        <taxon>Bacteria</taxon>
        <taxon>Bacillati</taxon>
        <taxon>Bacillota</taxon>
        <taxon>Clostridia</taxon>
        <taxon>Eubacteriales</taxon>
        <taxon>Intestinimonas</taxon>
    </lineage>
</organism>
<reference evidence="10 12" key="1">
    <citation type="journal article" date="2015" name="Nat. Commun.">
        <title>Production of butyrate from lysine and the Amadori product fructoselysine by a human gut commensal.</title>
        <authorList>
            <person name="Bui T.P."/>
            <person name="Ritari J."/>
            <person name="Boeren S."/>
            <person name="de Waard P."/>
            <person name="Plugge C.M."/>
            <person name="de Vos W.M."/>
        </authorList>
    </citation>
    <scope>NUCLEOTIDE SEQUENCE [LARGE SCALE GENOMIC DNA]</scope>
    <source>
        <strain evidence="10 12">AF211</strain>
    </source>
</reference>
<dbReference type="eggNOG" id="COG0716">
    <property type="taxonomic scope" value="Bacteria"/>
</dbReference>
<dbReference type="OrthoDB" id="9790745at2"/>
<protein>
    <recommendedName>
        <fullName evidence="8">Flavodoxin</fullName>
    </recommendedName>
</protein>
<dbReference type="Proteomes" id="UP000064844">
    <property type="component" value="Chromosome"/>
</dbReference>
<dbReference type="InterPro" id="IPR010087">
    <property type="entry name" value="Flav_short"/>
</dbReference>
<evidence type="ECO:0000313" key="13">
    <source>
        <dbReference type="Proteomes" id="UP000245778"/>
    </source>
</evidence>
<gene>
    <name evidence="11" type="ORF">C7373_104310</name>
    <name evidence="10" type="ORF">IB211_01798c</name>
</gene>
<dbReference type="AlphaFoldDB" id="A0A0S2W4B0"/>
<evidence type="ECO:0000256" key="8">
    <source>
        <dbReference type="RuleBase" id="RU367037"/>
    </source>
</evidence>
<evidence type="ECO:0000313" key="10">
    <source>
        <dbReference type="EMBL" id="ALP94189.1"/>
    </source>
</evidence>
<evidence type="ECO:0000256" key="7">
    <source>
        <dbReference type="ARBA" id="ARBA00022982"/>
    </source>
</evidence>
<keyword evidence="5 8" id="KW-0285">Flavoprotein</keyword>
<keyword evidence="7 8" id="KW-0249">Electron transport</keyword>
<evidence type="ECO:0000256" key="4">
    <source>
        <dbReference type="ARBA" id="ARBA00022448"/>
    </source>
</evidence>
<keyword evidence="4 8" id="KW-0813">Transport</keyword>
<dbReference type="EMBL" id="QEKK01000004">
    <property type="protein sequence ID" value="PVY58711.1"/>
    <property type="molecule type" value="Genomic_DNA"/>
</dbReference>
<dbReference type="SUPFAM" id="SSF52218">
    <property type="entry name" value="Flavoproteins"/>
    <property type="match status" value="1"/>
</dbReference>
<comment type="similarity">
    <text evidence="3 8">Belongs to the flavodoxin family.</text>
</comment>
<dbReference type="Pfam" id="PF00258">
    <property type="entry name" value="Flavodoxin_1"/>
    <property type="match status" value="1"/>
</dbReference>
<dbReference type="InterPro" id="IPR029039">
    <property type="entry name" value="Flavoprotein-like_sf"/>
</dbReference>
<dbReference type="Gene3D" id="3.40.50.360">
    <property type="match status" value="1"/>
</dbReference>
<evidence type="ECO:0000313" key="12">
    <source>
        <dbReference type="Proteomes" id="UP000064844"/>
    </source>
</evidence>
<dbReference type="NCBIfam" id="TIGR01753">
    <property type="entry name" value="flav_short"/>
    <property type="match status" value="1"/>
</dbReference>
<evidence type="ECO:0000256" key="3">
    <source>
        <dbReference type="ARBA" id="ARBA00005267"/>
    </source>
</evidence>
<dbReference type="PROSITE" id="PS00201">
    <property type="entry name" value="FLAVODOXIN"/>
    <property type="match status" value="1"/>
</dbReference>
<reference evidence="12" key="2">
    <citation type="submission" date="2015-04" db="EMBL/GenBank/DDBJ databases">
        <title>A butyrogenic pathway from the amino acid lysine in a human gut commensal.</title>
        <authorList>
            <person name="de Vos W.M."/>
            <person name="Bui N.T.P."/>
            <person name="Plugge C.M."/>
            <person name="Ritari J."/>
        </authorList>
    </citation>
    <scope>NUCLEOTIDE SEQUENCE [LARGE SCALE GENOMIC DNA]</scope>
    <source>
        <strain evidence="12">AF211</strain>
    </source>
</reference>
<dbReference type="PANTHER" id="PTHR42809:SF1">
    <property type="entry name" value="FLAVODOXIN 1"/>
    <property type="match status" value="1"/>
</dbReference>
<keyword evidence="12" id="KW-1185">Reference proteome</keyword>
<dbReference type="InterPro" id="IPR008254">
    <property type="entry name" value="Flavodoxin/NO_synth"/>
</dbReference>
<dbReference type="GO" id="GO:0009055">
    <property type="term" value="F:electron transfer activity"/>
    <property type="evidence" value="ECO:0007669"/>
    <property type="project" value="UniProtKB-UniRule"/>
</dbReference>
<dbReference type="InterPro" id="IPR001226">
    <property type="entry name" value="Flavodoxin_CS"/>
</dbReference>
<name>A0A0S2W4B0_9FIRM</name>
<evidence type="ECO:0000313" key="11">
    <source>
        <dbReference type="EMBL" id="PVY58711.1"/>
    </source>
</evidence>
<evidence type="ECO:0000256" key="2">
    <source>
        <dbReference type="ARBA" id="ARBA00003297"/>
    </source>
</evidence>
<dbReference type="Proteomes" id="UP000245778">
    <property type="component" value="Unassembled WGS sequence"/>
</dbReference>
<evidence type="ECO:0000256" key="6">
    <source>
        <dbReference type="ARBA" id="ARBA00022643"/>
    </source>
</evidence>
<accession>A0A0S2W4B0</accession>
<sequence>MSKMSVIYWSQTGNTEAMARAVAEGAQAAGAEVKVLEVSQASGSDVQDCDLLALGCPAMGAEVLEESEFEPFFESIEGSLSGKKVALFGSYGWGDGQWMRDWWDRAGKDGAKLYGDEGLIINETPDDAGLEQCRSFGGGFAGF</sequence>
<dbReference type="InterPro" id="IPR050619">
    <property type="entry name" value="Flavodoxin"/>
</dbReference>
<feature type="domain" description="Flavodoxin-like" evidence="9">
    <location>
        <begin position="4"/>
        <end position="141"/>
    </location>
</feature>
<evidence type="ECO:0000256" key="5">
    <source>
        <dbReference type="ARBA" id="ARBA00022630"/>
    </source>
</evidence>
<comment type="function">
    <text evidence="2 8">Low-potential electron donor to a number of redox enzymes.</text>
</comment>
<keyword evidence="6 8" id="KW-0288">FMN</keyword>
<dbReference type="GO" id="GO:0016651">
    <property type="term" value="F:oxidoreductase activity, acting on NAD(P)H"/>
    <property type="evidence" value="ECO:0007669"/>
    <property type="project" value="UniProtKB-ARBA"/>
</dbReference>
<comment type="cofactor">
    <cofactor evidence="1 8">
        <name>FMN</name>
        <dbReference type="ChEBI" id="CHEBI:58210"/>
    </cofactor>
</comment>
<dbReference type="PATRIC" id="fig|1297617.4.peg.1847"/>
<evidence type="ECO:0000256" key="1">
    <source>
        <dbReference type="ARBA" id="ARBA00001917"/>
    </source>
</evidence>
<dbReference type="PANTHER" id="PTHR42809">
    <property type="entry name" value="FLAVODOXIN 2"/>
    <property type="match status" value="1"/>
</dbReference>
<dbReference type="GeneID" id="93229053"/>
<dbReference type="GO" id="GO:0010181">
    <property type="term" value="F:FMN binding"/>
    <property type="evidence" value="ECO:0007669"/>
    <property type="project" value="UniProtKB-UniRule"/>
</dbReference>
<proteinExistence type="inferred from homology"/>
<dbReference type="PROSITE" id="PS50902">
    <property type="entry name" value="FLAVODOXIN_LIKE"/>
    <property type="match status" value="1"/>
</dbReference>
<dbReference type="EMBL" id="CP011307">
    <property type="protein sequence ID" value="ALP94189.1"/>
    <property type="molecule type" value="Genomic_DNA"/>
</dbReference>
<reference evidence="11 13" key="3">
    <citation type="submission" date="2018-04" db="EMBL/GenBank/DDBJ databases">
        <title>Genomic Encyclopedia of Type Strains, Phase IV (KMG-IV): sequencing the most valuable type-strain genomes for metagenomic binning, comparative biology and taxonomic classification.</title>
        <authorList>
            <person name="Goeker M."/>
        </authorList>
    </citation>
    <scope>NUCLEOTIDE SEQUENCE [LARGE SCALE GENOMIC DNA]</scope>
    <source>
        <strain evidence="11 13">DSM 26588</strain>
    </source>
</reference>
<dbReference type="KEGG" id="ibu:IB211_01798c"/>
<evidence type="ECO:0000259" key="9">
    <source>
        <dbReference type="PROSITE" id="PS50902"/>
    </source>
</evidence>
<dbReference type="RefSeq" id="WP_033118989.1">
    <property type="nucleotide sequence ID" value="NZ_CALICV010000146.1"/>
</dbReference>
<dbReference type="STRING" id="1297617.IB211_01798c"/>